<organism evidence="3 4">
    <name type="scientific">Streptomyces xanthochromogenes</name>
    <dbReference type="NCBI Taxonomy" id="67384"/>
    <lineage>
        <taxon>Bacteria</taxon>
        <taxon>Bacillati</taxon>
        <taxon>Actinomycetota</taxon>
        <taxon>Actinomycetes</taxon>
        <taxon>Kitasatosporales</taxon>
        <taxon>Streptomycetaceae</taxon>
        <taxon>Streptomyces</taxon>
    </lineage>
</organism>
<feature type="region of interest" description="Disordered" evidence="1">
    <location>
        <begin position="1"/>
        <end position="23"/>
    </location>
</feature>
<dbReference type="EMBL" id="BMUU01000016">
    <property type="protein sequence ID" value="GGY63727.1"/>
    <property type="molecule type" value="Genomic_DNA"/>
</dbReference>
<evidence type="ECO:0000256" key="1">
    <source>
        <dbReference type="SAM" id="MobiDB-lite"/>
    </source>
</evidence>
<reference evidence="4" key="1">
    <citation type="journal article" date="2019" name="Int. J. Syst. Evol. Microbiol.">
        <title>The Global Catalogue of Microorganisms (GCM) 10K type strain sequencing project: providing services to taxonomists for standard genome sequencing and annotation.</title>
        <authorList>
            <consortium name="The Broad Institute Genomics Platform"/>
            <consortium name="The Broad Institute Genome Sequencing Center for Infectious Disease"/>
            <person name="Wu L."/>
            <person name="Ma J."/>
        </authorList>
    </citation>
    <scope>NUCLEOTIDE SEQUENCE [LARGE SCALE GENOMIC DNA]</scope>
    <source>
        <strain evidence="4">JCM 4594</strain>
    </source>
</reference>
<evidence type="ECO:0000313" key="4">
    <source>
        <dbReference type="Proteomes" id="UP000600946"/>
    </source>
</evidence>
<protein>
    <recommendedName>
        <fullName evidence="2">CdiI immunity protein domain-containing protein</fullName>
    </recommendedName>
</protein>
<accession>A0ABQ3AS92</accession>
<comment type="caution">
    <text evidence="3">The sequence shown here is derived from an EMBL/GenBank/DDBJ whole genome shotgun (WGS) entry which is preliminary data.</text>
</comment>
<evidence type="ECO:0000313" key="3">
    <source>
        <dbReference type="EMBL" id="GGY63727.1"/>
    </source>
</evidence>
<name>A0ABQ3AS92_9ACTN</name>
<proteinExistence type="predicted"/>
<dbReference type="InterPro" id="IPR041129">
    <property type="entry name" value="CdiI_2"/>
</dbReference>
<feature type="domain" description="CdiI immunity protein" evidence="2">
    <location>
        <begin position="23"/>
        <end position="72"/>
    </location>
</feature>
<keyword evidence="4" id="KW-1185">Reference proteome</keyword>
<gene>
    <name evidence="3" type="ORF">GCM10010326_68250</name>
</gene>
<dbReference type="Pfam" id="PF18593">
    <property type="entry name" value="CdiI_2"/>
    <property type="match status" value="1"/>
</dbReference>
<dbReference type="Proteomes" id="UP000600946">
    <property type="component" value="Unassembled WGS sequence"/>
</dbReference>
<sequence length="73" mass="7807">MHLPWQGTRLTRETRRHGAGPASKAVGELHELLALGLDEAERALAVAELGMEVDPPAPYSPGAWLALVAQRLG</sequence>
<evidence type="ECO:0000259" key="2">
    <source>
        <dbReference type="Pfam" id="PF18593"/>
    </source>
</evidence>